<accession>A0A0D0B142</accession>
<evidence type="ECO:0000259" key="2">
    <source>
        <dbReference type="Pfam" id="PF20152"/>
    </source>
</evidence>
<dbReference type="PANTHER" id="PTHR40465:SF1">
    <property type="entry name" value="DUF6534 DOMAIN-CONTAINING PROTEIN"/>
    <property type="match status" value="1"/>
</dbReference>
<feature type="transmembrane region" description="Helical" evidence="1">
    <location>
        <begin position="231"/>
        <end position="254"/>
    </location>
</feature>
<evidence type="ECO:0000313" key="4">
    <source>
        <dbReference type="Proteomes" id="UP000053593"/>
    </source>
</evidence>
<feature type="domain" description="DUF6534" evidence="2">
    <location>
        <begin position="203"/>
        <end position="285"/>
    </location>
</feature>
<gene>
    <name evidence="3" type="ORF">GYMLUDRAFT_247583</name>
</gene>
<dbReference type="InterPro" id="IPR045339">
    <property type="entry name" value="DUF6534"/>
</dbReference>
<evidence type="ECO:0000313" key="3">
    <source>
        <dbReference type="EMBL" id="KIK56805.1"/>
    </source>
</evidence>
<evidence type="ECO:0000256" key="1">
    <source>
        <dbReference type="SAM" id="Phobius"/>
    </source>
</evidence>
<dbReference type="AlphaFoldDB" id="A0A0D0B142"/>
<feature type="transmembrane region" description="Helical" evidence="1">
    <location>
        <begin position="134"/>
        <end position="157"/>
    </location>
</feature>
<reference evidence="3 4" key="1">
    <citation type="submission" date="2014-04" db="EMBL/GenBank/DDBJ databases">
        <title>Evolutionary Origins and Diversification of the Mycorrhizal Mutualists.</title>
        <authorList>
            <consortium name="DOE Joint Genome Institute"/>
            <consortium name="Mycorrhizal Genomics Consortium"/>
            <person name="Kohler A."/>
            <person name="Kuo A."/>
            <person name="Nagy L.G."/>
            <person name="Floudas D."/>
            <person name="Copeland A."/>
            <person name="Barry K.W."/>
            <person name="Cichocki N."/>
            <person name="Veneault-Fourrey C."/>
            <person name="LaButti K."/>
            <person name="Lindquist E.A."/>
            <person name="Lipzen A."/>
            <person name="Lundell T."/>
            <person name="Morin E."/>
            <person name="Murat C."/>
            <person name="Riley R."/>
            <person name="Ohm R."/>
            <person name="Sun H."/>
            <person name="Tunlid A."/>
            <person name="Henrissat B."/>
            <person name="Grigoriev I.V."/>
            <person name="Hibbett D.S."/>
            <person name="Martin F."/>
        </authorList>
    </citation>
    <scope>NUCLEOTIDE SEQUENCE [LARGE SCALE GENOMIC DNA]</scope>
    <source>
        <strain evidence="3 4">FD-317 M1</strain>
    </source>
</reference>
<dbReference type="Proteomes" id="UP000053593">
    <property type="component" value="Unassembled WGS sequence"/>
</dbReference>
<organism evidence="3 4">
    <name type="scientific">Collybiopsis luxurians FD-317 M1</name>
    <dbReference type="NCBI Taxonomy" id="944289"/>
    <lineage>
        <taxon>Eukaryota</taxon>
        <taxon>Fungi</taxon>
        <taxon>Dikarya</taxon>
        <taxon>Basidiomycota</taxon>
        <taxon>Agaricomycotina</taxon>
        <taxon>Agaricomycetes</taxon>
        <taxon>Agaricomycetidae</taxon>
        <taxon>Agaricales</taxon>
        <taxon>Marasmiineae</taxon>
        <taxon>Omphalotaceae</taxon>
        <taxon>Collybiopsis</taxon>
        <taxon>Collybiopsis luxurians</taxon>
    </lineage>
</organism>
<feature type="transmembrane region" description="Helical" evidence="1">
    <location>
        <begin position="164"/>
        <end position="184"/>
    </location>
</feature>
<sequence>MSTNSINDSLGAIYIAIVVAASLLGVSGLQGWHYFSHQKDSWMIQTLVAAILSFEFTSQALNTYTGVPARHRSLLKSEMFAPGFVYFVTFFQENAKLEKVVWSVLVELPFNGLTVLFIQSYWTYKIWKLSESKIWLISFVVSILFAEFASGIGLLLLFPLIVDIVTYVIFAFFDNLSFCSYCTFEELTLELNNLSIAISALTAFADLLITGILSLLLQSAKTGSTVIINKLILFTINTGALTSFCSLASLISILAAPNSFIYMAFFFAMGRVYSNSLLASLNARKTIRQAAEIDNTTTAAECSDNISPSHRENRNSELIFYRSKTSTIDNIRASFTRREHVSNLDSEMGINMEPAEEDLAETVLA</sequence>
<protein>
    <recommendedName>
        <fullName evidence="2">DUF6534 domain-containing protein</fullName>
    </recommendedName>
</protein>
<keyword evidence="1" id="KW-1133">Transmembrane helix</keyword>
<dbReference type="Pfam" id="PF20152">
    <property type="entry name" value="DUF6534"/>
    <property type="match status" value="1"/>
</dbReference>
<name>A0A0D0B142_9AGAR</name>
<keyword evidence="1" id="KW-0472">Membrane</keyword>
<dbReference type="HOGENOM" id="CLU_046025_0_1_1"/>
<keyword evidence="4" id="KW-1185">Reference proteome</keyword>
<feature type="transmembrane region" description="Helical" evidence="1">
    <location>
        <begin position="100"/>
        <end position="122"/>
    </location>
</feature>
<feature type="transmembrane region" description="Helical" evidence="1">
    <location>
        <begin position="12"/>
        <end position="35"/>
    </location>
</feature>
<dbReference type="PANTHER" id="PTHR40465">
    <property type="entry name" value="CHROMOSOME 1, WHOLE GENOME SHOTGUN SEQUENCE"/>
    <property type="match status" value="1"/>
</dbReference>
<proteinExistence type="predicted"/>
<keyword evidence="1" id="KW-0812">Transmembrane</keyword>
<dbReference type="EMBL" id="KN834795">
    <property type="protein sequence ID" value="KIK56805.1"/>
    <property type="molecule type" value="Genomic_DNA"/>
</dbReference>
<feature type="transmembrane region" description="Helical" evidence="1">
    <location>
        <begin position="196"/>
        <end position="219"/>
    </location>
</feature>